<keyword evidence="1" id="KW-1133">Transmembrane helix</keyword>
<dbReference type="EMBL" id="MN183282">
    <property type="protein sequence ID" value="QED11571.1"/>
    <property type="molecule type" value="Genomic_DNA"/>
</dbReference>
<keyword evidence="1" id="KW-0472">Membrane</keyword>
<evidence type="ECO:0000256" key="1">
    <source>
        <dbReference type="SAM" id="Phobius"/>
    </source>
</evidence>
<accession>A0A5B8WH02</accession>
<feature type="transmembrane region" description="Helical" evidence="1">
    <location>
        <begin position="68"/>
        <end position="90"/>
    </location>
</feature>
<dbReference type="RefSeq" id="YP_010660447.1">
    <property type="nucleotide sequence ID" value="NC_070877.1"/>
</dbReference>
<sequence>MMSIAGFAGAARKLVIDNAPTILTAVAVMGVATTAVMAVKATPRAIKILEVAETRSQVILTPQEKLRLIAPCYIPASVVGIMTMACIVGVNSVHMKRQAALISAYTLVENNFQKYQAKITEQLGAKKEQKVRDEVAQDQVTQNPANSKEIIVTGNGDVLFMDSLSNRYFKSTYEKVKRAENELNYKLRNEMYASLNDLYDMLEIPHSDLGEDLGWKSDELLDLHISGTISEDRQPCLVVNYSVKPIRNYWRVN</sequence>
<protein>
    <submittedName>
        <fullName evidence="2">Membrane protein</fullName>
    </submittedName>
</protein>
<dbReference type="InterPro" id="IPR045933">
    <property type="entry name" value="DUF6353"/>
</dbReference>
<keyword evidence="3" id="KW-1185">Reference proteome</keyword>
<gene>
    <name evidence="2" type="primary">81</name>
    <name evidence="2" type="ORF">SEA_QUI_81</name>
</gene>
<dbReference type="KEGG" id="vg:77936443"/>
<evidence type="ECO:0000313" key="3">
    <source>
        <dbReference type="Proteomes" id="UP000321915"/>
    </source>
</evidence>
<feature type="transmembrane region" description="Helical" evidence="1">
    <location>
        <begin position="21"/>
        <end position="39"/>
    </location>
</feature>
<keyword evidence="1" id="KW-0812">Transmembrane</keyword>
<dbReference type="Pfam" id="PF19880">
    <property type="entry name" value="DUF6353"/>
    <property type="match status" value="1"/>
</dbReference>
<dbReference type="GeneID" id="77936443"/>
<name>A0A5B8WH02_9CAUD</name>
<evidence type="ECO:0000313" key="2">
    <source>
        <dbReference type="EMBL" id="QED11571.1"/>
    </source>
</evidence>
<organism evidence="2 3">
    <name type="scientific">Arthrobacter phage Qui</name>
    <dbReference type="NCBI Taxonomy" id="2603260"/>
    <lineage>
        <taxon>Viruses</taxon>
        <taxon>Duplodnaviria</taxon>
        <taxon>Heunggongvirae</taxon>
        <taxon>Uroviricota</taxon>
        <taxon>Caudoviricetes</taxon>
        <taxon>Quivirus</taxon>
        <taxon>Quivirus qui</taxon>
    </lineage>
</organism>
<dbReference type="Proteomes" id="UP000321915">
    <property type="component" value="Segment"/>
</dbReference>
<reference evidence="2 3" key="1">
    <citation type="submission" date="2019-07" db="EMBL/GenBank/DDBJ databases">
        <authorList>
            <person name="Abdullah A."/>
            <person name="Lima G.C."/>
            <person name="Cuneo C.K."/>
            <person name="Ennest D.C."/>
            <person name="Fritz K.J."/>
            <person name="Johnson B.T."/>
            <person name="Larson S.M."/>
            <person name="Lemunyete M.N."/>
            <person name="Murray M.B."/>
            <person name="Osmond D.E."/>
            <person name="Patras K.A."/>
            <person name="Ransibrahmanakul S."/>
            <person name="Simpson K.A."/>
            <person name="Thull B.S."/>
            <person name="Wetzel S."/>
            <person name="Bonilla J.A."/>
            <person name="Klyczek K."/>
            <person name="Garlena R.A."/>
            <person name="Russell D.A."/>
            <person name="Pope W.H."/>
            <person name="Jacobs-Sera D."/>
            <person name="Hatfull G.F."/>
        </authorList>
    </citation>
    <scope>NUCLEOTIDE SEQUENCE [LARGE SCALE GENOMIC DNA]</scope>
</reference>
<proteinExistence type="predicted"/>